<proteinExistence type="predicted"/>
<sequence>MIESKVKKAISVRFDPVDYSSYSAMVEDAGFSVSDGLRQLVAEKLRQADEVDMAGFSVTCHFRWKTPDVAFPEHIGNMLVSVTPPRGLPVDILQRLIFVIPEFWVDSGSSLVEPFRLDSAYFHRVTEEGYVRTSAKTSRNVMSFHLLKSRWRVAIFDYGCGCTIEELEARIQAAVTSHITQTIRCYLIGHLPASRVLPEELYNEMMSYRDESTLDQMMTI</sequence>
<dbReference type="Proteomes" id="UP001161697">
    <property type="component" value="Unassembled WGS sequence"/>
</dbReference>
<comment type="caution">
    <text evidence="1">The sequence shown here is derived from an EMBL/GenBank/DDBJ whole genome shotgun (WGS) entry which is preliminary data.</text>
</comment>
<gene>
    <name evidence="1" type="ORF">N5J11_02000</name>
</gene>
<evidence type="ECO:0000313" key="1">
    <source>
        <dbReference type="EMBL" id="MDH1338062.1"/>
    </source>
</evidence>
<dbReference type="AlphaFoldDB" id="A0AA42Q6C6"/>
<protein>
    <submittedName>
        <fullName evidence="1">Uncharacterized protein</fullName>
    </submittedName>
</protein>
<evidence type="ECO:0000313" key="2">
    <source>
        <dbReference type="Proteomes" id="UP001161697"/>
    </source>
</evidence>
<dbReference type="RefSeq" id="WP_279533696.1">
    <property type="nucleotide sequence ID" value="NZ_CP104579.1"/>
</dbReference>
<reference evidence="1" key="1">
    <citation type="submission" date="2022-09" db="EMBL/GenBank/DDBJ databases">
        <title>Intensive care unit water sources are persistently colonized with multi-drug resistant bacteria and are the site of extensive horizontal gene transfer of antibiotic resistance genes.</title>
        <authorList>
            <person name="Diorio-Toth L."/>
        </authorList>
    </citation>
    <scope>NUCLEOTIDE SEQUENCE</scope>
    <source>
        <strain evidence="1">GD03704</strain>
    </source>
</reference>
<accession>A0AA42Q6C6</accession>
<dbReference type="EMBL" id="JAOCJE010000001">
    <property type="protein sequence ID" value="MDH1338062.1"/>
    <property type="molecule type" value="Genomic_DNA"/>
</dbReference>
<name>A0AA42Q6C6_ECTOL</name>
<organism evidence="1 2">
    <name type="scientific">Ectopseudomonas oleovorans</name>
    <name type="common">Pseudomonas oleovorans</name>
    <dbReference type="NCBI Taxonomy" id="301"/>
    <lineage>
        <taxon>Bacteria</taxon>
        <taxon>Pseudomonadati</taxon>
        <taxon>Pseudomonadota</taxon>
        <taxon>Gammaproteobacteria</taxon>
        <taxon>Pseudomonadales</taxon>
        <taxon>Pseudomonadaceae</taxon>
        <taxon>Ectopseudomonas</taxon>
    </lineage>
</organism>